<dbReference type="GO" id="GO:0030170">
    <property type="term" value="F:pyridoxal phosphate binding"/>
    <property type="evidence" value="ECO:0007669"/>
    <property type="project" value="UniProtKB-UniRule"/>
</dbReference>
<feature type="binding site" evidence="9">
    <location>
        <position position="244"/>
    </location>
    <ligand>
        <name>pyridoxal 5'-phosphate</name>
        <dbReference type="ChEBI" id="CHEBI:597326"/>
    </ligand>
</feature>
<comment type="pathway">
    <text evidence="2 9">Cofactor biosynthesis; biotin biosynthesis; 7,8-diaminononanoate from 8-amino-7-oxononanoate (SAM route): step 1/1.</text>
</comment>
<comment type="caution">
    <text evidence="10">The sequence shown here is derived from an EMBL/GenBank/DDBJ whole genome shotgun (WGS) entry which is preliminary data.</text>
</comment>
<dbReference type="GO" id="GO:0009102">
    <property type="term" value="P:biotin biosynthetic process"/>
    <property type="evidence" value="ECO:0007669"/>
    <property type="project" value="UniProtKB-UniRule"/>
</dbReference>
<dbReference type="EMBL" id="JACT01000001">
    <property type="protein sequence ID" value="KMS56850.1"/>
    <property type="molecule type" value="Genomic_DNA"/>
</dbReference>
<dbReference type="RefSeq" id="WP_066599360.1">
    <property type="nucleotide sequence ID" value="NZ_KQ130434.1"/>
</dbReference>
<feature type="binding site" evidence="9">
    <location>
        <position position="151"/>
    </location>
    <ligand>
        <name>substrate</name>
    </ligand>
</feature>
<dbReference type="UniPathway" id="UPA00078">
    <property type="reaction ID" value="UER00160"/>
</dbReference>
<feature type="binding site" evidence="9">
    <location>
        <begin position="308"/>
        <end position="309"/>
    </location>
    <ligand>
        <name>pyridoxal 5'-phosphate</name>
        <dbReference type="ChEBI" id="CHEBI:597326"/>
    </ligand>
</feature>
<evidence type="ECO:0000256" key="6">
    <source>
        <dbReference type="ARBA" id="ARBA00022756"/>
    </source>
</evidence>
<dbReference type="PANTHER" id="PTHR42684">
    <property type="entry name" value="ADENOSYLMETHIONINE-8-AMINO-7-OXONONANOATE AMINOTRANSFERASE"/>
    <property type="match status" value="1"/>
</dbReference>
<comment type="catalytic activity">
    <reaction evidence="8 9">
        <text>(8S)-8-amino-7-oxononanoate + S-adenosyl-L-methionine = S-adenosyl-4-methylsulfanyl-2-oxobutanoate + (7R,8S)-7,8-diammoniononanoate</text>
        <dbReference type="Rhea" id="RHEA:16861"/>
        <dbReference type="ChEBI" id="CHEBI:16490"/>
        <dbReference type="ChEBI" id="CHEBI:59789"/>
        <dbReference type="ChEBI" id="CHEBI:149468"/>
        <dbReference type="ChEBI" id="CHEBI:149469"/>
        <dbReference type="EC" id="2.6.1.62"/>
    </reaction>
</comment>
<dbReference type="EC" id="2.6.1.62" evidence="9"/>
<evidence type="ECO:0000256" key="7">
    <source>
        <dbReference type="ARBA" id="ARBA00022898"/>
    </source>
</evidence>
<dbReference type="Gene3D" id="3.90.1150.10">
    <property type="entry name" value="Aspartate Aminotransferase, domain 1"/>
    <property type="match status" value="1"/>
</dbReference>
<keyword evidence="7 9" id="KW-0663">Pyridoxal phosphate</keyword>
<keyword evidence="5 9" id="KW-0949">S-adenosyl-L-methionine</keyword>
<keyword evidence="6 9" id="KW-0093">Biotin biosynthesis</keyword>
<gene>
    <name evidence="9" type="primary">bioA</name>
    <name evidence="10" type="ORF">V473_00895</name>
</gene>
<dbReference type="PATRIC" id="fig|1420583.3.peg.171"/>
<evidence type="ECO:0000256" key="3">
    <source>
        <dbReference type="ARBA" id="ARBA00022576"/>
    </source>
</evidence>
<dbReference type="GO" id="GO:0004141">
    <property type="term" value="F:dethiobiotin synthase activity"/>
    <property type="evidence" value="ECO:0007669"/>
    <property type="project" value="TreeGrafter"/>
</dbReference>
<dbReference type="InterPro" id="IPR005815">
    <property type="entry name" value="BioA"/>
</dbReference>
<accession>A0A0J8AR18</accession>
<dbReference type="Pfam" id="PF00202">
    <property type="entry name" value="Aminotran_3"/>
    <property type="match status" value="1"/>
</dbReference>
<dbReference type="NCBIfam" id="NF004624">
    <property type="entry name" value="PRK05964.1"/>
    <property type="match status" value="1"/>
</dbReference>
<dbReference type="AlphaFoldDB" id="A0A0J8AR18"/>
<evidence type="ECO:0000256" key="1">
    <source>
        <dbReference type="ARBA" id="ARBA00001933"/>
    </source>
</evidence>
<comment type="similarity">
    <text evidence="9">Belongs to the class-III pyridoxal-phosphate-dependent aminotransferase family. BioA subfamily.</text>
</comment>
<dbReference type="CDD" id="cd00610">
    <property type="entry name" value="OAT_like"/>
    <property type="match status" value="1"/>
</dbReference>
<comment type="cofactor">
    <cofactor evidence="1 9">
        <name>pyridoxal 5'-phosphate</name>
        <dbReference type="ChEBI" id="CHEBI:597326"/>
    </cofactor>
</comment>
<feature type="binding site" evidence="9">
    <location>
        <position position="307"/>
    </location>
    <ligand>
        <name>substrate</name>
    </ligand>
</feature>
<keyword evidence="3 9" id="KW-0032">Aminotransferase</keyword>
<dbReference type="InterPro" id="IPR015424">
    <property type="entry name" value="PyrdxlP-dep_Trfase"/>
</dbReference>
<evidence type="ECO:0000256" key="8">
    <source>
        <dbReference type="ARBA" id="ARBA00048449"/>
    </source>
</evidence>
<evidence type="ECO:0000313" key="11">
    <source>
        <dbReference type="Proteomes" id="UP000052232"/>
    </source>
</evidence>
<dbReference type="PANTHER" id="PTHR42684:SF3">
    <property type="entry name" value="ADENOSYLMETHIONINE-8-AMINO-7-OXONONANOATE AMINOTRANSFERASE"/>
    <property type="match status" value="1"/>
</dbReference>
<sequence>MTSHVWHPFTQHGLNEPIPHVARAQGALLHLADGGTLIDAISSWWVTTHGHCHPRIAAAIAAQAGQLDQLIFAGYTHDPAETVARGLIDLAPRGEGQPELRHVFYSDSGSTAVEVALKMALGYWHNLALDGLATEESGGPRSRILVLEHSYHGDTIGAMSIGERGVYNAAWQPLLFDVGTIPFPAPGRERACLDALDAACARKPAAFIVEPLILGAGGMLIYSADILREMAAICRRHGVLFIADEVMTGWGRTGTLFACEQAGVVPDIMAVAKGITGGAIPLAATLATAPIFDAHRSTDRARLFYHSSSYTANAIACAAAVANLAIWREKDVLGRIVALTQGIATRLERLARHPAFANPRQLGTIAAIDLVAADAGYLSDLAPRLRAFFLGHGLLLRPLGNTIYLMPPYCLDEDQLDHIFTAIAAAGDHFGE</sequence>
<dbReference type="Gene3D" id="3.40.640.10">
    <property type="entry name" value="Type I PLP-dependent aspartate aminotransferase-like (Major domain)"/>
    <property type="match status" value="1"/>
</dbReference>
<name>A0A0J8AR18_9SPHN</name>
<dbReference type="InterPro" id="IPR015422">
    <property type="entry name" value="PyrdxlP-dep_Trfase_small"/>
</dbReference>
<dbReference type="Proteomes" id="UP000052232">
    <property type="component" value="Unassembled WGS sequence"/>
</dbReference>
<dbReference type="HAMAP" id="MF_00834">
    <property type="entry name" value="BioA"/>
    <property type="match status" value="1"/>
</dbReference>
<dbReference type="InterPro" id="IPR015421">
    <property type="entry name" value="PyrdxlP-dep_Trfase_major"/>
</dbReference>
<evidence type="ECO:0000256" key="9">
    <source>
        <dbReference type="HAMAP-Rule" id="MF_00834"/>
    </source>
</evidence>
<keyword evidence="4 9" id="KW-0808">Transferase</keyword>
<dbReference type="InterPro" id="IPR005814">
    <property type="entry name" value="Aminotrans_3"/>
</dbReference>
<keyword evidence="11" id="KW-1185">Reference proteome</keyword>
<dbReference type="SUPFAM" id="SSF53383">
    <property type="entry name" value="PLP-dependent transferases"/>
    <property type="match status" value="1"/>
</dbReference>
<comment type="function">
    <text evidence="9">Catalyzes the transfer of the alpha-amino group from S-adenosyl-L-methionine (SAM) to 7-keto-8-aminopelargonic acid (KAPA) to form 7,8-diaminopelargonic acid (DAPA). It is the only aminotransferase known to utilize SAM as an amino donor.</text>
</comment>
<evidence type="ECO:0000313" key="10">
    <source>
        <dbReference type="EMBL" id="KMS56850.1"/>
    </source>
</evidence>
<dbReference type="GO" id="GO:0004015">
    <property type="term" value="F:adenosylmethionine-8-amino-7-oxononanoate transaminase activity"/>
    <property type="evidence" value="ECO:0007669"/>
    <property type="project" value="UniProtKB-UniRule"/>
</dbReference>
<dbReference type="GO" id="GO:0005737">
    <property type="term" value="C:cytoplasm"/>
    <property type="evidence" value="ECO:0007669"/>
    <property type="project" value="UniProtKB-SubCell"/>
</dbReference>
<feature type="binding site" evidence="9">
    <location>
        <begin position="109"/>
        <end position="110"/>
    </location>
    <ligand>
        <name>pyridoxal 5'-phosphate</name>
        <dbReference type="ChEBI" id="CHEBI:597326"/>
    </ligand>
</feature>
<reference evidence="10 11" key="1">
    <citation type="journal article" date="2015" name="G3 (Bethesda)">
        <title>Insights into Ongoing Evolution of the Hexachlorocyclohexane Catabolic Pathway from Comparative Genomics of Ten Sphingomonadaceae Strains.</title>
        <authorList>
            <person name="Pearce S.L."/>
            <person name="Oakeshott J.G."/>
            <person name="Pandey G."/>
        </authorList>
    </citation>
    <scope>NUCLEOTIDE SEQUENCE [LARGE SCALE GENOMIC DNA]</scope>
    <source>
        <strain evidence="10 11">LL01</strain>
    </source>
</reference>
<dbReference type="NCBIfam" id="TIGR00508">
    <property type="entry name" value="bioA"/>
    <property type="match status" value="1"/>
</dbReference>
<organism evidence="10 11">
    <name type="scientific">Sphingobium cupriresistens LL01</name>
    <dbReference type="NCBI Taxonomy" id="1420583"/>
    <lineage>
        <taxon>Bacteria</taxon>
        <taxon>Pseudomonadati</taxon>
        <taxon>Pseudomonadota</taxon>
        <taxon>Alphaproteobacteria</taxon>
        <taxon>Sphingomonadales</taxon>
        <taxon>Sphingomonadaceae</taxon>
        <taxon>Sphingobium</taxon>
    </lineage>
</organism>
<comment type="subunit">
    <text evidence="9">Homodimer.</text>
</comment>
<dbReference type="STRING" id="1420583.V473_00895"/>
<keyword evidence="9" id="KW-0963">Cytoplasm</keyword>
<comment type="subcellular location">
    <subcellularLocation>
        <location evidence="9">Cytoplasm</location>
    </subcellularLocation>
</comment>
<feature type="binding site" evidence="9">
    <location>
        <position position="397"/>
    </location>
    <ligand>
        <name>substrate</name>
    </ligand>
</feature>
<feature type="binding site" evidence="9">
    <location>
        <position position="273"/>
    </location>
    <ligand>
        <name>substrate</name>
    </ligand>
</feature>
<evidence type="ECO:0000256" key="2">
    <source>
        <dbReference type="ARBA" id="ARBA00005063"/>
    </source>
</evidence>
<feature type="site" description="Participates in the substrate recognition with KAPA and in a stacking interaction with the adenine ring of SAM" evidence="9">
    <location>
        <position position="9"/>
    </location>
</feature>
<feature type="binding site" evidence="9">
    <location>
        <position position="44"/>
    </location>
    <ligand>
        <name>substrate</name>
    </ligand>
</feature>
<proteinExistence type="inferred from homology"/>
<feature type="modified residue" description="N6-(pyridoxal phosphate)lysine" evidence="9">
    <location>
        <position position="273"/>
    </location>
</feature>
<protein>
    <recommendedName>
        <fullName evidence="9">Adenosylmethionine-8-amino-7-oxononanoate aminotransferase</fullName>
        <ecNumber evidence="9">2.6.1.62</ecNumber>
    </recommendedName>
    <alternativeName>
        <fullName evidence="9">7,8-diamino-pelargonic acid aminotransferase</fullName>
        <shortName evidence="9">DAPA AT</shortName>
        <shortName evidence="9">DAPA aminotransferase</shortName>
    </alternativeName>
    <alternativeName>
        <fullName evidence="9">7,8-diaminononanoate synthase</fullName>
        <shortName evidence="9">DANS</shortName>
    </alternativeName>
    <alternativeName>
        <fullName evidence="9">Diaminopelargonic acid synthase</fullName>
    </alternativeName>
</protein>
<evidence type="ECO:0000256" key="4">
    <source>
        <dbReference type="ARBA" id="ARBA00022679"/>
    </source>
</evidence>
<evidence type="ECO:0000256" key="5">
    <source>
        <dbReference type="ARBA" id="ARBA00022691"/>
    </source>
</evidence>